<evidence type="ECO:0000313" key="3">
    <source>
        <dbReference type="EMBL" id="TFW15462.1"/>
    </source>
</evidence>
<keyword evidence="4" id="KW-1185">Reference proteome</keyword>
<accession>A0A4Y9S2D4</accession>
<dbReference type="AlphaFoldDB" id="A0A4Y9S2D4"/>
<dbReference type="PANTHER" id="PTHR35585">
    <property type="entry name" value="HHE DOMAIN PROTEIN (AFU_ORTHOLOGUE AFUA_4G00730)"/>
    <property type="match status" value="1"/>
</dbReference>
<dbReference type="Gene3D" id="1.20.120.520">
    <property type="entry name" value="nmb1532 protein domain like"/>
    <property type="match status" value="1"/>
</dbReference>
<proteinExistence type="predicted"/>
<dbReference type="InterPro" id="IPR012312">
    <property type="entry name" value="Hemerythrin-like"/>
</dbReference>
<dbReference type="EMBL" id="SPVF01000231">
    <property type="protein sequence ID" value="TFW15462.1"/>
    <property type="molecule type" value="Genomic_DNA"/>
</dbReference>
<dbReference type="CDD" id="cd12108">
    <property type="entry name" value="Hr-like"/>
    <property type="match status" value="1"/>
</dbReference>
<protein>
    <submittedName>
        <fullName evidence="3">Hemerythrin domain-containing protein</fullName>
    </submittedName>
</protein>
<comment type="caution">
    <text evidence="3">The sequence shown here is derived from an EMBL/GenBank/DDBJ whole genome shotgun (WGS) entry which is preliminary data.</text>
</comment>
<evidence type="ECO:0000256" key="1">
    <source>
        <dbReference type="SAM" id="MobiDB-lite"/>
    </source>
</evidence>
<evidence type="ECO:0000313" key="4">
    <source>
        <dbReference type="Proteomes" id="UP000298438"/>
    </source>
</evidence>
<name>A0A4Y9S2D4_9BURK</name>
<dbReference type="Pfam" id="PF01814">
    <property type="entry name" value="Hemerythrin"/>
    <property type="match status" value="1"/>
</dbReference>
<reference evidence="3 4" key="1">
    <citation type="submission" date="2019-03" db="EMBL/GenBank/DDBJ databases">
        <title>Draft Genome Sequence of Massilia arenosa sp. nov., a Novel Massilia Species Isolated from a Sandy-loam Maize Soil.</title>
        <authorList>
            <person name="Raths R."/>
            <person name="Peta V."/>
            <person name="Bucking H."/>
        </authorList>
    </citation>
    <scope>NUCLEOTIDE SEQUENCE [LARGE SCALE GENOMIC DNA]</scope>
    <source>
        <strain evidence="3 4">MC02</strain>
    </source>
</reference>
<evidence type="ECO:0000259" key="2">
    <source>
        <dbReference type="Pfam" id="PF01814"/>
    </source>
</evidence>
<feature type="region of interest" description="Disordered" evidence="1">
    <location>
        <begin position="142"/>
        <end position="176"/>
    </location>
</feature>
<dbReference type="PANTHER" id="PTHR35585:SF1">
    <property type="entry name" value="HHE DOMAIN PROTEIN (AFU_ORTHOLOGUE AFUA_4G00730)"/>
    <property type="match status" value="1"/>
</dbReference>
<organism evidence="3 4">
    <name type="scientific">Zemynaea arenosa</name>
    <dbReference type="NCBI Taxonomy" id="2561931"/>
    <lineage>
        <taxon>Bacteria</taxon>
        <taxon>Pseudomonadati</taxon>
        <taxon>Pseudomonadota</taxon>
        <taxon>Betaproteobacteria</taxon>
        <taxon>Burkholderiales</taxon>
        <taxon>Oxalobacteraceae</taxon>
        <taxon>Telluria group</taxon>
        <taxon>Zemynaea</taxon>
    </lineage>
</organism>
<gene>
    <name evidence="3" type="ORF">E4L96_18125</name>
</gene>
<sequence length="176" mass="19665">MASTKNPNQDAIALLTQQHREVKDMFEKFEALGDRAKVGKKKLAEQICEQLSIHAMIEEEIFYPALREASKEFEDTVDEALVEHASAKDLIAQILTMDVEDELYDAKVKVLGEQIDHHVEEEEKEMFPKVKKTGLDLQTLGEQMQTRADELEQSGEALAMAPTQGGPAEASPAARQ</sequence>
<feature type="domain" description="Hemerythrin-like" evidence="2">
    <location>
        <begin position="11"/>
        <end position="130"/>
    </location>
</feature>
<dbReference type="RefSeq" id="WP_135208619.1">
    <property type="nucleotide sequence ID" value="NZ_SPVF01000231.1"/>
</dbReference>
<dbReference type="Proteomes" id="UP000298438">
    <property type="component" value="Unassembled WGS sequence"/>
</dbReference>
<dbReference type="OrthoDB" id="5512987at2"/>